<sequence length="117" mass="13200">MKSTIIYCLFILIAIQSFEANADCQNNSGPGWSKPGEILSVKYCLRKICRDDGTWELIQCPKIKCKTQIGKREFDRNKPFPECCQAPICAPGKMHIERANNLNAVQLFSRGKTSDCI</sequence>
<gene>
    <name evidence="5" type="ORF">HCN44_003311</name>
</gene>
<evidence type="ECO:0000256" key="3">
    <source>
        <dbReference type="SAM" id="SignalP"/>
    </source>
</evidence>
<dbReference type="AlphaFoldDB" id="A0A834XLH9"/>
<name>A0A834XLH9_APHGI</name>
<feature type="chain" id="PRO_5032609186" description="Single domain-containing protein" evidence="3">
    <location>
        <begin position="21"/>
        <end position="117"/>
    </location>
</feature>
<dbReference type="InterPro" id="IPR029277">
    <property type="entry name" value="SVWC_dom"/>
</dbReference>
<dbReference type="Pfam" id="PF15430">
    <property type="entry name" value="SVWC"/>
    <property type="match status" value="1"/>
</dbReference>
<dbReference type="GO" id="GO:0005576">
    <property type="term" value="C:extracellular region"/>
    <property type="evidence" value="ECO:0007669"/>
    <property type="project" value="UniProtKB-SubCell"/>
</dbReference>
<reference evidence="5 6" key="1">
    <citation type="submission" date="2020-08" db="EMBL/GenBank/DDBJ databases">
        <title>Aphidius gifuensis genome sequencing and assembly.</title>
        <authorList>
            <person name="Du Z."/>
        </authorList>
    </citation>
    <scope>NUCLEOTIDE SEQUENCE [LARGE SCALE GENOMIC DNA]</scope>
    <source>
        <strain evidence="5">YNYX2018</strain>
        <tissue evidence="5">Adults</tissue>
    </source>
</reference>
<evidence type="ECO:0000256" key="1">
    <source>
        <dbReference type="ARBA" id="ARBA00004613"/>
    </source>
</evidence>
<evidence type="ECO:0000256" key="2">
    <source>
        <dbReference type="ARBA" id="ARBA00022525"/>
    </source>
</evidence>
<protein>
    <recommendedName>
        <fullName evidence="4">Single domain-containing protein</fullName>
    </recommendedName>
</protein>
<organism evidence="5 6">
    <name type="scientific">Aphidius gifuensis</name>
    <name type="common">Parasitoid wasp</name>
    <dbReference type="NCBI Taxonomy" id="684658"/>
    <lineage>
        <taxon>Eukaryota</taxon>
        <taxon>Metazoa</taxon>
        <taxon>Ecdysozoa</taxon>
        <taxon>Arthropoda</taxon>
        <taxon>Hexapoda</taxon>
        <taxon>Insecta</taxon>
        <taxon>Pterygota</taxon>
        <taxon>Neoptera</taxon>
        <taxon>Endopterygota</taxon>
        <taxon>Hymenoptera</taxon>
        <taxon>Apocrita</taxon>
        <taxon>Ichneumonoidea</taxon>
        <taxon>Braconidae</taxon>
        <taxon>Aphidiinae</taxon>
        <taxon>Aphidius</taxon>
    </lineage>
</organism>
<keyword evidence="6" id="KW-1185">Reference proteome</keyword>
<accession>A0A834XLH9</accession>
<feature type="domain" description="Single" evidence="4">
    <location>
        <begin position="40"/>
        <end position="89"/>
    </location>
</feature>
<feature type="signal peptide" evidence="3">
    <location>
        <begin position="1"/>
        <end position="20"/>
    </location>
</feature>
<evidence type="ECO:0000313" key="6">
    <source>
        <dbReference type="Proteomes" id="UP000639338"/>
    </source>
</evidence>
<keyword evidence="3" id="KW-0732">Signal</keyword>
<evidence type="ECO:0000313" key="5">
    <source>
        <dbReference type="EMBL" id="KAF7987549.1"/>
    </source>
</evidence>
<dbReference type="Proteomes" id="UP000639338">
    <property type="component" value="Unassembled WGS sequence"/>
</dbReference>
<dbReference type="EMBL" id="JACMRX010000006">
    <property type="protein sequence ID" value="KAF7987549.1"/>
    <property type="molecule type" value="Genomic_DNA"/>
</dbReference>
<evidence type="ECO:0000259" key="4">
    <source>
        <dbReference type="Pfam" id="PF15430"/>
    </source>
</evidence>
<comment type="subcellular location">
    <subcellularLocation>
        <location evidence="1">Secreted</location>
    </subcellularLocation>
</comment>
<proteinExistence type="predicted"/>
<keyword evidence="2" id="KW-0964">Secreted</keyword>
<comment type="caution">
    <text evidence="5">The sequence shown here is derived from an EMBL/GenBank/DDBJ whole genome shotgun (WGS) entry which is preliminary data.</text>
</comment>